<name>A0A9W8AJH5_9FUNG</name>
<evidence type="ECO:0000256" key="2">
    <source>
        <dbReference type="SAM" id="MobiDB-lite"/>
    </source>
</evidence>
<feature type="compositionally biased region" description="Polar residues" evidence="2">
    <location>
        <begin position="604"/>
        <end position="615"/>
    </location>
</feature>
<feature type="region of interest" description="Disordered" evidence="2">
    <location>
        <begin position="522"/>
        <end position="581"/>
    </location>
</feature>
<accession>A0A9W8AJH5</accession>
<dbReference type="Proteomes" id="UP001150925">
    <property type="component" value="Unassembled WGS sequence"/>
</dbReference>
<feature type="coiled-coil region" evidence="1">
    <location>
        <begin position="229"/>
        <end position="261"/>
    </location>
</feature>
<evidence type="ECO:0000313" key="4">
    <source>
        <dbReference type="Proteomes" id="UP001150925"/>
    </source>
</evidence>
<feature type="non-terminal residue" evidence="3">
    <location>
        <position position="1"/>
    </location>
</feature>
<sequence length="735" mass="80761">LALAEAYADGESHVDGVAKELLACVKLMVQDVERLHDKIERQQNHERTTHGKLAEFEQGLKSVTDFLRQEIYTYQELQTEFIGRFVGDLQATYQTQRTHLEQQFATVCHTVDQVAQKGQVMGKTARDHRLALQEPVHMGERIQATLSEELAKADHAIRDNLERTLDQLGSHLTEQQVSLKSHMEQLASRVGMAFGDLQQLVRTQAQEVTALGKHTTAALVDAQSTSSALGQALQDLAERERNEAEQEKQALVSQFTVLLENMTTERETRLQDRLGKLYAQEVSHREQLGQISQHTASTLGKVHGSLEKAGTLSEVAGQHAQQQAELIVNDHDDSVSTGLSNHRTAVQDTVLETWSAQYQTLQPELARLNQVCQVVTNHGTSLEQHIQFEVQTLTEQTQSVTQTVESTLEQHRTHVSQCVELAGERTANLQHAFEGFAGTAHGQLDQARDRTHQLTTADIQALQPTGVTPCKRRYEYHETWDRTGDSHKVIDAFYERQGKTRPPDTLSAKEVVQLLQNVDSPLSTLSHPVSSTVSPASDREISPQFTSKELAARSDTPLSLTRSASSLSLTPGGGFDRQHQSLAKSKRVASYAFHHPKALGLSVPSGNSPLNGTHSTEARTPRQASMALPKLGKTFRGNPDAQNPSSGGKPTLGKSHTTGNRVDAAVVAMAAKIPLPPSPLMSTANAPLVGSRVLKTNGANKPFESTETHIPPLSGINCADRLNSKLPKRTRRLRG</sequence>
<comment type="caution">
    <text evidence="3">The sequence shown here is derived from an EMBL/GenBank/DDBJ whole genome shotgun (WGS) entry which is preliminary data.</text>
</comment>
<evidence type="ECO:0000313" key="3">
    <source>
        <dbReference type="EMBL" id="KAJ1953799.1"/>
    </source>
</evidence>
<feature type="region of interest" description="Disordered" evidence="2">
    <location>
        <begin position="598"/>
        <end position="657"/>
    </location>
</feature>
<keyword evidence="1" id="KW-0175">Coiled coil</keyword>
<protein>
    <submittedName>
        <fullName evidence="3">Uncharacterized protein</fullName>
    </submittedName>
</protein>
<feature type="compositionally biased region" description="Low complexity" evidence="2">
    <location>
        <begin position="556"/>
        <end position="570"/>
    </location>
</feature>
<proteinExistence type="predicted"/>
<organism evidence="3 4">
    <name type="scientific">Dispira parvispora</name>
    <dbReference type="NCBI Taxonomy" id="1520584"/>
    <lineage>
        <taxon>Eukaryota</taxon>
        <taxon>Fungi</taxon>
        <taxon>Fungi incertae sedis</taxon>
        <taxon>Zoopagomycota</taxon>
        <taxon>Kickxellomycotina</taxon>
        <taxon>Dimargaritomycetes</taxon>
        <taxon>Dimargaritales</taxon>
        <taxon>Dimargaritaceae</taxon>
        <taxon>Dispira</taxon>
    </lineage>
</organism>
<evidence type="ECO:0000256" key="1">
    <source>
        <dbReference type="SAM" id="Coils"/>
    </source>
</evidence>
<reference evidence="3" key="1">
    <citation type="submission" date="2022-07" db="EMBL/GenBank/DDBJ databases">
        <title>Phylogenomic reconstructions and comparative analyses of Kickxellomycotina fungi.</title>
        <authorList>
            <person name="Reynolds N.K."/>
            <person name="Stajich J.E."/>
            <person name="Barry K."/>
            <person name="Grigoriev I.V."/>
            <person name="Crous P."/>
            <person name="Smith M.E."/>
        </authorList>
    </citation>
    <scope>NUCLEOTIDE SEQUENCE</scope>
    <source>
        <strain evidence="3">RSA 1196</strain>
    </source>
</reference>
<dbReference type="AlphaFoldDB" id="A0A9W8AJH5"/>
<dbReference type="EMBL" id="JANBPY010002758">
    <property type="protein sequence ID" value="KAJ1953799.1"/>
    <property type="molecule type" value="Genomic_DNA"/>
</dbReference>
<gene>
    <name evidence="3" type="ORF">IWQ62_005908</name>
</gene>
<feature type="compositionally biased region" description="Polar residues" evidence="2">
    <location>
        <begin position="522"/>
        <end position="535"/>
    </location>
</feature>
<feature type="compositionally biased region" description="Polar residues" evidence="2">
    <location>
        <begin position="640"/>
        <end position="657"/>
    </location>
</feature>
<keyword evidence="4" id="KW-1185">Reference proteome</keyword>